<keyword evidence="1" id="KW-1133">Transmembrane helix</keyword>
<keyword evidence="1" id="KW-0472">Membrane</keyword>
<dbReference type="InterPro" id="IPR025194">
    <property type="entry name" value="RodZ-like_C"/>
</dbReference>
<feature type="transmembrane region" description="Helical" evidence="1">
    <location>
        <begin position="35"/>
        <end position="52"/>
    </location>
</feature>
<reference evidence="3" key="1">
    <citation type="submission" date="2018-05" db="EMBL/GenBank/DDBJ databases">
        <authorList>
            <person name="Lanie J.A."/>
            <person name="Ng W.-L."/>
            <person name="Kazmierczak K.M."/>
            <person name="Andrzejewski T.M."/>
            <person name="Davidsen T.M."/>
            <person name="Wayne K.J."/>
            <person name="Tettelin H."/>
            <person name="Glass J.I."/>
            <person name="Rusch D."/>
            <person name="Podicherti R."/>
            <person name="Tsui H.-C.T."/>
            <person name="Winkler M.E."/>
        </authorList>
    </citation>
    <scope>NUCLEOTIDE SEQUENCE</scope>
</reference>
<evidence type="ECO:0000259" key="2">
    <source>
        <dbReference type="Pfam" id="PF13464"/>
    </source>
</evidence>
<organism evidence="3">
    <name type="scientific">marine metagenome</name>
    <dbReference type="NCBI Taxonomy" id="408172"/>
    <lineage>
        <taxon>unclassified sequences</taxon>
        <taxon>metagenomes</taxon>
        <taxon>ecological metagenomes</taxon>
    </lineage>
</organism>
<dbReference type="PANTHER" id="PTHR34475">
    <property type="match status" value="1"/>
</dbReference>
<dbReference type="InterPro" id="IPR050400">
    <property type="entry name" value="Bact_Cytoskel_RodZ"/>
</dbReference>
<name>A0A381PJB4_9ZZZZ</name>
<gene>
    <name evidence="3" type="ORF">METZ01_LOCUS19101</name>
</gene>
<dbReference type="EMBL" id="UINC01000979">
    <property type="protein sequence ID" value="SUZ66247.1"/>
    <property type="molecule type" value="Genomic_DNA"/>
</dbReference>
<proteinExistence type="predicted"/>
<protein>
    <recommendedName>
        <fullName evidence="2">Cytoskeleton protein RodZ-like C-terminal domain-containing protein</fullName>
    </recommendedName>
</protein>
<dbReference type="Pfam" id="PF13464">
    <property type="entry name" value="RodZ_C"/>
    <property type="match status" value="1"/>
</dbReference>
<keyword evidence="1" id="KW-0812">Transmembrane</keyword>
<evidence type="ECO:0000256" key="1">
    <source>
        <dbReference type="SAM" id="Phobius"/>
    </source>
</evidence>
<feature type="domain" description="Cytoskeleton protein RodZ-like C-terminal" evidence="2">
    <location>
        <begin position="132"/>
        <end position="202"/>
    </location>
</feature>
<sequence length="286" mass="32940">MQEYSLIHHSQKTPQIADKKERIFSDSQYIKPKKVIFILFLLLFFWVVWWIMQPSDKIVSSNTIDLLNSSDVKKNINDDFPNQNLPEDPAVEDISQSVVEDSGQESELSNPLFNVEIDITEEESPLKLNLSMNFIRECWTEVYDDLGDRLYYDLVSAGEIITLSGIAPLEILFGANESVEIFINGRNYSVPDIYVRANIARFRIIEDSFGIQFDKLTKFITGNNNFNIAKNSDTITDGEIYYTDDLIDESENMIDKDTEIFIEDRLINGIEIATSQNANEINDYLR</sequence>
<evidence type="ECO:0000313" key="3">
    <source>
        <dbReference type="EMBL" id="SUZ66247.1"/>
    </source>
</evidence>
<accession>A0A381PJB4</accession>
<dbReference type="AlphaFoldDB" id="A0A381PJB4"/>
<dbReference type="PANTHER" id="PTHR34475:SF1">
    <property type="entry name" value="CYTOSKELETON PROTEIN RODZ"/>
    <property type="match status" value="1"/>
</dbReference>